<organism evidence="1 2">
    <name type="scientific">Favolaschia claudopus</name>
    <dbReference type="NCBI Taxonomy" id="2862362"/>
    <lineage>
        <taxon>Eukaryota</taxon>
        <taxon>Fungi</taxon>
        <taxon>Dikarya</taxon>
        <taxon>Basidiomycota</taxon>
        <taxon>Agaricomycotina</taxon>
        <taxon>Agaricomycetes</taxon>
        <taxon>Agaricomycetidae</taxon>
        <taxon>Agaricales</taxon>
        <taxon>Marasmiineae</taxon>
        <taxon>Mycenaceae</taxon>
        <taxon>Favolaschia</taxon>
    </lineage>
</organism>
<sequence>MAAPLAVIDVWDTIISFVDPGLLRVAALVCRPLTAPAQRRLFHEIVIENRGEGESSPSQLLANALSTSPHLVKYIKRLDIDSSAPKCYSILSTIQWSHLHKIHLKNIGSVDPSVEGSIGLLLRSQSLQSLHLAVGAVETSKTQTEFLYRTVEACSATRIVSLVINDFHFVPGQHFIDLGGSQPKQRPTLLHLHLLRCSGIASLLRSTFDLSSLHKLGCCGDSWMPDFVELMRDAGELVEHVTVSPHDDSLKGINLSSLFPSLNTIIATRWPGTSV</sequence>
<evidence type="ECO:0000313" key="2">
    <source>
        <dbReference type="Proteomes" id="UP001362999"/>
    </source>
</evidence>
<gene>
    <name evidence="1" type="ORF">R3P38DRAFT_3182885</name>
</gene>
<evidence type="ECO:0000313" key="1">
    <source>
        <dbReference type="EMBL" id="KAK7036896.1"/>
    </source>
</evidence>
<name>A0AAW0CBL8_9AGAR</name>
<dbReference type="Proteomes" id="UP001362999">
    <property type="component" value="Unassembled WGS sequence"/>
</dbReference>
<reference evidence="1 2" key="1">
    <citation type="journal article" date="2024" name="J Genomics">
        <title>Draft genome sequencing and assembly of Favolaschia claudopus CIRM-BRFM 2984 isolated from oak limbs.</title>
        <authorList>
            <person name="Navarro D."/>
            <person name="Drula E."/>
            <person name="Chaduli D."/>
            <person name="Cazenave R."/>
            <person name="Ahrendt S."/>
            <person name="Wang J."/>
            <person name="Lipzen A."/>
            <person name="Daum C."/>
            <person name="Barry K."/>
            <person name="Grigoriev I.V."/>
            <person name="Favel A."/>
            <person name="Rosso M.N."/>
            <person name="Martin F."/>
        </authorList>
    </citation>
    <scope>NUCLEOTIDE SEQUENCE [LARGE SCALE GENOMIC DNA]</scope>
    <source>
        <strain evidence="1 2">CIRM-BRFM 2984</strain>
    </source>
</reference>
<protein>
    <recommendedName>
        <fullName evidence="3">F-box domain-containing protein</fullName>
    </recommendedName>
</protein>
<proteinExistence type="predicted"/>
<keyword evidence="2" id="KW-1185">Reference proteome</keyword>
<dbReference type="AlphaFoldDB" id="A0AAW0CBL8"/>
<accession>A0AAW0CBL8</accession>
<comment type="caution">
    <text evidence="1">The sequence shown here is derived from an EMBL/GenBank/DDBJ whole genome shotgun (WGS) entry which is preliminary data.</text>
</comment>
<evidence type="ECO:0008006" key="3">
    <source>
        <dbReference type="Google" id="ProtNLM"/>
    </source>
</evidence>
<dbReference type="EMBL" id="JAWWNJ010000018">
    <property type="protein sequence ID" value="KAK7036896.1"/>
    <property type="molecule type" value="Genomic_DNA"/>
</dbReference>